<keyword evidence="5 9" id="KW-0378">Hydrolase</keyword>
<dbReference type="InterPro" id="IPR017853">
    <property type="entry name" value="GH"/>
</dbReference>
<dbReference type="GO" id="GO:0045493">
    <property type="term" value="P:xylan catabolic process"/>
    <property type="evidence" value="ECO:0007669"/>
    <property type="project" value="UniProtKB-KW"/>
</dbReference>
<evidence type="ECO:0000313" key="11">
    <source>
        <dbReference type="EMBL" id="HGG02120.1"/>
    </source>
</evidence>
<protein>
    <recommendedName>
        <fullName evidence="9">Beta-xylanase</fullName>
        <ecNumber evidence="9">3.2.1.8</ecNumber>
    </recommendedName>
</protein>
<evidence type="ECO:0000256" key="4">
    <source>
        <dbReference type="ARBA" id="ARBA00022729"/>
    </source>
</evidence>
<name>A0A7C3ZIK5_9CYAN</name>
<evidence type="ECO:0000256" key="2">
    <source>
        <dbReference type="ARBA" id="ARBA00007495"/>
    </source>
</evidence>
<organism evidence="11">
    <name type="scientific">Planktothricoides sp. SpSt-374</name>
    <dbReference type="NCBI Taxonomy" id="2282167"/>
    <lineage>
        <taxon>Bacteria</taxon>
        <taxon>Bacillati</taxon>
        <taxon>Cyanobacteriota</taxon>
        <taxon>Cyanophyceae</taxon>
        <taxon>Oscillatoriophycideae</taxon>
        <taxon>Oscillatoriales</taxon>
        <taxon>Oscillatoriaceae</taxon>
        <taxon>Planktothricoides</taxon>
    </lineage>
</organism>
<comment type="caution">
    <text evidence="11">The sequence shown here is derived from an EMBL/GenBank/DDBJ whole genome shotgun (WGS) entry which is preliminary data.</text>
</comment>
<evidence type="ECO:0000256" key="9">
    <source>
        <dbReference type="RuleBase" id="RU361174"/>
    </source>
</evidence>
<dbReference type="EC" id="3.2.1.8" evidence="9"/>
<dbReference type="GO" id="GO:0031176">
    <property type="term" value="F:endo-1,4-beta-xylanase activity"/>
    <property type="evidence" value="ECO:0007669"/>
    <property type="project" value="UniProtKB-EC"/>
</dbReference>
<evidence type="ECO:0000256" key="5">
    <source>
        <dbReference type="ARBA" id="ARBA00022801"/>
    </source>
</evidence>
<dbReference type="PRINTS" id="PR00134">
    <property type="entry name" value="GLHYDRLASE10"/>
</dbReference>
<evidence type="ECO:0000259" key="10">
    <source>
        <dbReference type="PROSITE" id="PS51760"/>
    </source>
</evidence>
<dbReference type="Pfam" id="PF00331">
    <property type="entry name" value="Glyco_hydro_10"/>
    <property type="match status" value="1"/>
</dbReference>
<sequence length="401" mass="45103">MRNNRGLLGRRSFLIGLGAGVTGLAVAVGAHQLQARQKKATSKPEPTDTPVQVRDNFQVTGDAPLKERAAAKGLFFGAASGFGQLSKDEAFATEFARESAVLVAESDMKWKNLRPDPETFNFKRLDWLYDFTQRQKMLFRGHPLIWHKSMPEWFEETVTEKNAEAVLTEHIQRVAGYYAGKVHSWDVVNEAIMPSQGRQDGLRKTPWLKFLGADYIDLAFRVAAETDPKALLVYNENRLDYDTPEMEQRRTGLLKLLERLKSKGTPVQVLGVQGHLFPGELPFKPEVLRKFLAEVAAMGLKIMITEMDATDRNLPGDVVQRDNMVATAYEDYLSAALDEPAVMGVMTWGLSDRYTWIAGFRPRDDGEPVRPLPLDKDLNRKRAWQAIARAFDSAPSRIPPS</sequence>
<gene>
    <name evidence="11" type="ORF">ENR15_16115</name>
</gene>
<dbReference type="Gene3D" id="3.20.20.80">
    <property type="entry name" value="Glycosidases"/>
    <property type="match status" value="1"/>
</dbReference>
<dbReference type="PROSITE" id="PS51318">
    <property type="entry name" value="TAT"/>
    <property type="match status" value="1"/>
</dbReference>
<dbReference type="PANTHER" id="PTHR31490:SF88">
    <property type="entry name" value="BETA-XYLANASE"/>
    <property type="match status" value="1"/>
</dbReference>
<keyword evidence="8 9" id="KW-0624">Polysaccharide degradation</keyword>
<dbReference type="InterPro" id="IPR044846">
    <property type="entry name" value="GH10"/>
</dbReference>
<evidence type="ECO:0000256" key="8">
    <source>
        <dbReference type="ARBA" id="ARBA00023326"/>
    </source>
</evidence>
<dbReference type="SMART" id="SM00633">
    <property type="entry name" value="Glyco_10"/>
    <property type="match status" value="1"/>
</dbReference>
<evidence type="ECO:0000256" key="1">
    <source>
        <dbReference type="ARBA" id="ARBA00000681"/>
    </source>
</evidence>
<keyword evidence="4" id="KW-0732">Signal</keyword>
<dbReference type="InterPro" id="IPR006311">
    <property type="entry name" value="TAT_signal"/>
</dbReference>
<accession>A0A7C3ZIK5</accession>
<dbReference type="SUPFAM" id="SSF51445">
    <property type="entry name" value="(Trans)glycosidases"/>
    <property type="match status" value="1"/>
</dbReference>
<dbReference type="InterPro" id="IPR001000">
    <property type="entry name" value="GH10_dom"/>
</dbReference>
<evidence type="ECO:0000256" key="7">
    <source>
        <dbReference type="ARBA" id="ARBA00023295"/>
    </source>
</evidence>
<reference evidence="11" key="1">
    <citation type="journal article" date="2020" name="mSystems">
        <title>Genome- and Community-Level Interaction Insights into Carbon Utilization and Element Cycling Functions of Hydrothermarchaeota in Hydrothermal Sediment.</title>
        <authorList>
            <person name="Zhou Z."/>
            <person name="Liu Y."/>
            <person name="Xu W."/>
            <person name="Pan J."/>
            <person name="Luo Z.H."/>
            <person name="Li M."/>
        </authorList>
    </citation>
    <scope>NUCLEOTIDE SEQUENCE [LARGE SCALE GENOMIC DNA]</scope>
    <source>
        <strain evidence="11">SpSt-374</strain>
    </source>
</reference>
<comment type="similarity">
    <text evidence="2 9">Belongs to the glycosyl hydrolase 10 (cellulase F) family.</text>
</comment>
<keyword evidence="3" id="KW-0858">Xylan degradation</keyword>
<evidence type="ECO:0000256" key="6">
    <source>
        <dbReference type="ARBA" id="ARBA00023277"/>
    </source>
</evidence>
<dbReference type="EMBL" id="DSPX01000165">
    <property type="protein sequence ID" value="HGG02120.1"/>
    <property type="molecule type" value="Genomic_DNA"/>
</dbReference>
<comment type="catalytic activity">
    <reaction evidence="1 9">
        <text>Endohydrolysis of (1-&gt;4)-beta-D-xylosidic linkages in xylans.</text>
        <dbReference type="EC" id="3.2.1.8"/>
    </reaction>
</comment>
<keyword evidence="7 9" id="KW-0326">Glycosidase</keyword>
<evidence type="ECO:0000256" key="3">
    <source>
        <dbReference type="ARBA" id="ARBA00022651"/>
    </source>
</evidence>
<keyword evidence="6 9" id="KW-0119">Carbohydrate metabolism</keyword>
<dbReference type="PANTHER" id="PTHR31490">
    <property type="entry name" value="GLYCOSYL HYDROLASE"/>
    <property type="match status" value="1"/>
</dbReference>
<dbReference type="PROSITE" id="PS51760">
    <property type="entry name" value="GH10_2"/>
    <property type="match status" value="1"/>
</dbReference>
<feature type="domain" description="GH10" evidence="10">
    <location>
        <begin position="79"/>
        <end position="390"/>
    </location>
</feature>
<dbReference type="AlphaFoldDB" id="A0A7C3ZIK5"/>
<proteinExistence type="inferred from homology"/>